<gene>
    <name evidence="5 10" type="primary">proC</name>
    <name evidence="10" type="ORF">G5A70_00485</name>
</gene>
<proteinExistence type="inferred from homology"/>
<dbReference type="Gene3D" id="3.40.50.720">
    <property type="entry name" value="NAD(P)-binding Rossmann-like Domain"/>
    <property type="match status" value="1"/>
</dbReference>
<keyword evidence="5 7" id="KW-0028">Amino-acid biosynthesis</keyword>
<dbReference type="SUPFAM" id="SSF51735">
    <property type="entry name" value="NAD(P)-binding Rossmann-fold domains"/>
    <property type="match status" value="1"/>
</dbReference>
<keyword evidence="4 5" id="KW-0560">Oxidoreductase</keyword>
<dbReference type="PANTHER" id="PTHR11645:SF0">
    <property type="entry name" value="PYRROLINE-5-CARBOXYLATE REDUCTASE 3"/>
    <property type="match status" value="1"/>
</dbReference>
<evidence type="ECO:0000313" key="10">
    <source>
        <dbReference type="EMBL" id="NSJ84686.1"/>
    </source>
</evidence>
<keyword evidence="2 5" id="KW-0641">Proline biosynthesis</keyword>
<accession>A0ABX2I2T5</accession>
<evidence type="ECO:0000259" key="9">
    <source>
        <dbReference type="Pfam" id="PF14748"/>
    </source>
</evidence>
<dbReference type="InterPro" id="IPR036291">
    <property type="entry name" value="NAD(P)-bd_dom_sf"/>
</dbReference>
<dbReference type="InterPro" id="IPR000304">
    <property type="entry name" value="Pyrroline-COOH_reductase"/>
</dbReference>
<evidence type="ECO:0000256" key="7">
    <source>
        <dbReference type="RuleBase" id="RU003903"/>
    </source>
</evidence>
<name>A0ABX2I2T5_BLAHA</name>
<reference evidence="10 11" key="1">
    <citation type="journal article" date="2020" name="Cell Host Microbe">
        <title>Functional and Genomic Variation between Human-Derived Isolates of Lachnospiraceae Reveals Inter- and Intra-Species Diversity.</title>
        <authorList>
            <person name="Sorbara M.T."/>
            <person name="Littmann E.R."/>
            <person name="Fontana E."/>
            <person name="Moody T.U."/>
            <person name="Kohout C.E."/>
            <person name="Gjonbalaj M."/>
            <person name="Eaton V."/>
            <person name="Seok R."/>
            <person name="Leiner I.M."/>
            <person name="Pamer E.G."/>
        </authorList>
    </citation>
    <scope>NUCLEOTIDE SEQUENCE [LARGE SCALE GENOMIC DNA]</scope>
    <source>
        <strain evidence="10 11">MSK.15.26</strain>
    </source>
</reference>
<feature type="domain" description="Pyrroline-5-carboxylate reductase dimerisation" evidence="9">
    <location>
        <begin position="162"/>
        <end position="264"/>
    </location>
</feature>
<dbReference type="PANTHER" id="PTHR11645">
    <property type="entry name" value="PYRROLINE-5-CARBOXYLATE REDUCTASE"/>
    <property type="match status" value="1"/>
</dbReference>
<evidence type="ECO:0000256" key="2">
    <source>
        <dbReference type="ARBA" id="ARBA00022650"/>
    </source>
</evidence>
<evidence type="ECO:0000256" key="6">
    <source>
        <dbReference type="NCBIfam" id="TIGR00112"/>
    </source>
</evidence>
<comment type="subcellular location">
    <subcellularLocation>
        <location evidence="5">Cytoplasm</location>
    </subcellularLocation>
</comment>
<comment type="catalytic activity">
    <reaction evidence="5 7">
        <text>L-proline + NADP(+) = (S)-1-pyrroline-5-carboxylate + NADPH + 2 H(+)</text>
        <dbReference type="Rhea" id="RHEA:14109"/>
        <dbReference type="ChEBI" id="CHEBI:15378"/>
        <dbReference type="ChEBI" id="CHEBI:17388"/>
        <dbReference type="ChEBI" id="CHEBI:57783"/>
        <dbReference type="ChEBI" id="CHEBI:58349"/>
        <dbReference type="ChEBI" id="CHEBI:60039"/>
        <dbReference type="EC" id="1.5.1.2"/>
    </reaction>
</comment>
<comment type="caution">
    <text evidence="10">The sequence shown here is derived from an EMBL/GenBank/DDBJ whole genome shotgun (WGS) entry which is preliminary data.</text>
</comment>
<dbReference type="HAMAP" id="MF_01925">
    <property type="entry name" value="P5C_reductase"/>
    <property type="match status" value="1"/>
</dbReference>
<dbReference type="InterPro" id="IPR028939">
    <property type="entry name" value="P5C_Rdtase_cat_N"/>
</dbReference>
<keyword evidence="3 5" id="KW-0521">NADP</keyword>
<sequence>MTLGFIGCGNMASAIISGILEKEIVKKEEIFASTKSEVSAQKITDALGISCSTDNLAVAKKADYLFLCIKPQFCGDVAEEIRDCLPDGQVLISIIAGKNLDWLQEKFGTDKKIIRTMPNTPALVGEGITGVCPNQFVSPDEIRQVLTLLRSFGRADVVTEPILDVVGAVSGSSPAFVFLFIEALADGAVAEGMPRKQAYEFASQAVLGSAKMVLETGIHPGALKDMVCSPAGTTIEGVNVLEKEGMRSAVMDAVRACIAKTKKL</sequence>
<keyword evidence="11" id="KW-1185">Reference proteome</keyword>
<comment type="catalytic activity">
    <reaction evidence="5">
        <text>L-proline + NAD(+) = (S)-1-pyrroline-5-carboxylate + NADH + 2 H(+)</text>
        <dbReference type="Rhea" id="RHEA:14105"/>
        <dbReference type="ChEBI" id="CHEBI:15378"/>
        <dbReference type="ChEBI" id="CHEBI:17388"/>
        <dbReference type="ChEBI" id="CHEBI:57540"/>
        <dbReference type="ChEBI" id="CHEBI:57945"/>
        <dbReference type="ChEBI" id="CHEBI:60039"/>
        <dbReference type="EC" id="1.5.1.2"/>
    </reaction>
</comment>
<dbReference type="NCBIfam" id="TIGR00112">
    <property type="entry name" value="proC"/>
    <property type="match status" value="1"/>
</dbReference>
<comment type="function">
    <text evidence="5">Catalyzes the reduction of 1-pyrroline-5-carboxylate (PCA) to L-proline.</text>
</comment>
<protein>
    <recommendedName>
        <fullName evidence="5 6">Pyrroline-5-carboxylate reductase</fullName>
        <shortName evidence="5">P5C reductase</shortName>
        <shortName evidence="5">P5CR</shortName>
        <ecNumber evidence="5 6">1.5.1.2</ecNumber>
    </recommendedName>
    <alternativeName>
        <fullName evidence="5">PCA reductase</fullName>
    </alternativeName>
</protein>
<dbReference type="GO" id="GO:0004735">
    <property type="term" value="F:pyrroline-5-carboxylate reductase activity"/>
    <property type="evidence" value="ECO:0007669"/>
    <property type="project" value="UniProtKB-EC"/>
</dbReference>
<keyword evidence="5" id="KW-0963">Cytoplasm</keyword>
<dbReference type="PROSITE" id="PS00521">
    <property type="entry name" value="P5CR"/>
    <property type="match status" value="1"/>
</dbReference>
<organism evidence="10 11">
    <name type="scientific">Blautia hansenii</name>
    <name type="common">Ruminococcus hansenii</name>
    <dbReference type="NCBI Taxonomy" id="1322"/>
    <lineage>
        <taxon>Bacteria</taxon>
        <taxon>Bacillati</taxon>
        <taxon>Bacillota</taxon>
        <taxon>Clostridia</taxon>
        <taxon>Lachnospirales</taxon>
        <taxon>Lachnospiraceae</taxon>
        <taxon>Blautia</taxon>
    </lineage>
</organism>
<evidence type="ECO:0000256" key="3">
    <source>
        <dbReference type="ARBA" id="ARBA00022857"/>
    </source>
</evidence>
<evidence type="ECO:0000313" key="11">
    <source>
        <dbReference type="Proteomes" id="UP000822142"/>
    </source>
</evidence>
<comment type="similarity">
    <text evidence="1 5 7">Belongs to the pyrroline-5-carboxylate reductase family.</text>
</comment>
<feature type="domain" description="Pyrroline-5-carboxylate reductase catalytic N-terminal" evidence="8">
    <location>
        <begin position="3"/>
        <end position="97"/>
    </location>
</feature>
<dbReference type="SUPFAM" id="SSF48179">
    <property type="entry name" value="6-phosphogluconate dehydrogenase C-terminal domain-like"/>
    <property type="match status" value="1"/>
</dbReference>
<evidence type="ECO:0000256" key="4">
    <source>
        <dbReference type="ARBA" id="ARBA00023002"/>
    </source>
</evidence>
<dbReference type="EC" id="1.5.1.2" evidence="5 6"/>
<evidence type="ECO:0000256" key="1">
    <source>
        <dbReference type="ARBA" id="ARBA00005525"/>
    </source>
</evidence>
<dbReference type="PIRSF" id="PIRSF000193">
    <property type="entry name" value="Pyrrol-5-carb_rd"/>
    <property type="match status" value="1"/>
</dbReference>
<dbReference type="InterPro" id="IPR008927">
    <property type="entry name" value="6-PGluconate_DH-like_C_sf"/>
</dbReference>
<dbReference type="EMBL" id="JAAITA010000001">
    <property type="protein sequence ID" value="NSJ84686.1"/>
    <property type="molecule type" value="Genomic_DNA"/>
</dbReference>
<evidence type="ECO:0000259" key="8">
    <source>
        <dbReference type="Pfam" id="PF03807"/>
    </source>
</evidence>
<evidence type="ECO:0000256" key="5">
    <source>
        <dbReference type="HAMAP-Rule" id="MF_01925"/>
    </source>
</evidence>
<dbReference type="RefSeq" id="WP_173747168.1">
    <property type="nucleotide sequence ID" value="NZ_JAAITA010000001.1"/>
</dbReference>
<dbReference type="InterPro" id="IPR029036">
    <property type="entry name" value="P5CR_dimer"/>
</dbReference>
<dbReference type="Gene3D" id="1.10.3730.10">
    <property type="entry name" value="ProC C-terminal domain-like"/>
    <property type="match status" value="1"/>
</dbReference>
<dbReference type="Pfam" id="PF14748">
    <property type="entry name" value="P5CR_dimer"/>
    <property type="match status" value="1"/>
</dbReference>
<dbReference type="InterPro" id="IPR053790">
    <property type="entry name" value="P5CR-like_CS"/>
</dbReference>
<dbReference type="Proteomes" id="UP000822142">
    <property type="component" value="Unassembled WGS sequence"/>
</dbReference>
<comment type="pathway">
    <text evidence="5 7">Amino-acid biosynthesis; L-proline biosynthesis; L-proline from L-glutamate 5-semialdehyde: step 1/1.</text>
</comment>
<dbReference type="Pfam" id="PF03807">
    <property type="entry name" value="F420_oxidored"/>
    <property type="match status" value="1"/>
</dbReference>